<dbReference type="Proteomes" id="UP000255425">
    <property type="component" value="Unassembled WGS sequence"/>
</dbReference>
<name>A0A380HB52_9STAP</name>
<evidence type="ECO:0000313" key="2">
    <source>
        <dbReference type="EMBL" id="SUM74645.1"/>
    </source>
</evidence>
<evidence type="ECO:0000256" key="1">
    <source>
        <dbReference type="SAM" id="Phobius"/>
    </source>
</evidence>
<proteinExistence type="predicted"/>
<dbReference type="AlphaFoldDB" id="A0A380HB52"/>
<feature type="transmembrane region" description="Helical" evidence="1">
    <location>
        <begin position="12"/>
        <end position="39"/>
    </location>
</feature>
<gene>
    <name evidence="2" type="ORF">NCTC11807_02695</name>
</gene>
<organism evidence="2 3">
    <name type="scientific">Staphylococcus saccharolyticus</name>
    <dbReference type="NCBI Taxonomy" id="33028"/>
    <lineage>
        <taxon>Bacteria</taxon>
        <taxon>Bacillati</taxon>
        <taxon>Bacillota</taxon>
        <taxon>Bacilli</taxon>
        <taxon>Bacillales</taxon>
        <taxon>Staphylococcaceae</taxon>
        <taxon>Staphylococcus</taxon>
    </lineage>
</organism>
<keyword evidence="1" id="KW-0812">Transmembrane</keyword>
<keyword evidence="3" id="KW-1185">Reference proteome</keyword>
<dbReference type="EMBL" id="UHDZ01000001">
    <property type="protein sequence ID" value="SUM74645.1"/>
    <property type="molecule type" value="Genomic_DNA"/>
</dbReference>
<evidence type="ECO:0000313" key="3">
    <source>
        <dbReference type="Proteomes" id="UP000255425"/>
    </source>
</evidence>
<keyword evidence="1" id="KW-1133">Transmembrane helix</keyword>
<reference evidence="2 3" key="1">
    <citation type="submission" date="2018-06" db="EMBL/GenBank/DDBJ databases">
        <authorList>
            <consortium name="Pathogen Informatics"/>
            <person name="Doyle S."/>
        </authorList>
    </citation>
    <scope>NUCLEOTIDE SEQUENCE [LARGE SCALE GENOMIC DNA]</scope>
    <source>
        <strain evidence="2 3">NCTC11807</strain>
    </source>
</reference>
<accession>A0A380HB52</accession>
<sequence>MITLNVLNNFFYSFLVNISKCIGSFYSVIMLSVFIKLILYQNQIDNLNNMIKRELVHTDLDILLIKYRYVNS</sequence>
<keyword evidence="1" id="KW-0472">Membrane</keyword>
<protein>
    <submittedName>
        <fullName evidence="2">Uncharacterized protein</fullName>
    </submittedName>
</protein>